<dbReference type="InterPro" id="IPR006027">
    <property type="entry name" value="NusB_RsmB_TIM44"/>
</dbReference>
<dbReference type="PANTHER" id="PTHR22807">
    <property type="entry name" value="NOP2 YEAST -RELATED NOL1/NOP2/FMU SUN DOMAIN-CONTAINING"/>
    <property type="match status" value="1"/>
</dbReference>
<keyword evidence="4" id="KW-0694">RNA-binding</keyword>
<name>A0A6J6GN51_9ZZZZ</name>
<keyword evidence="2" id="KW-0808">Transferase</keyword>
<dbReference type="InterPro" id="IPR049560">
    <property type="entry name" value="MeTrfase_RsmB-F_NOP2_cat"/>
</dbReference>
<dbReference type="GO" id="GO:0008173">
    <property type="term" value="F:RNA methyltransferase activity"/>
    <property type="evidence" value="ECO:0007669"/>
    <property type="project" value="InterPro"/>
</dbReference>
<dbReference type="PANTHER" id="PTHR22807:SF53">
    <property type="entry name" value="RIBOSOMAL RNA SMALL SUBUNIT METHYLTRANSFERASE B-RELATED"/>
    <property type="match status" value="1"/>
</dbReference>
<dbReference type="GO" id="GO:0003723">
    <property type="term" value="F:RNA binding"/>
    <property type="evidence" value="ECO:0007669"/>
    <property type="project" value="UniProtKB-KW"/>
</dbReference>
<organism evidence="6">
    <name type="scientific">freshwater metagenome</name>
    <dbReference type="NCBI Taxonomy" id="449393"/>
    <lineage>
        <taxon>unclassified sequences</taxon>
        <taxon>metagenomes</taxon>
        <taxon>ecological metagenomes</taxon>
    </lineage>
</organism>
<dbReference type="InterPro" id="IPR035926">
    <property type="entry name" value="NusB-like_sf"/>
</dbReference>
<dbReference type="SUPFAM" id="SSF53335">
    <property type="entry name" value="S-adenosyl-L-methionine-dependent methyltransferases"/>
    <property type="match status" value="1"/>
</dbReference>
<dbReference type="GO" id="GO:0006355">
    <property type="term" value="P:regulation of DNA-templated transcription"/>
    <property type="evidence" value="ECO:0007669"/>
    <property type="project" value="InterPro"/>
</dbReference>
<dbReference type="InterPro" id="IPR023267">
    <property type="entry name" value="RCMT"/>
</dbReference>
<dbReference type="AlphaFoldDB" id="A0A6J6GN51"/>
<gene>
    <name evidence="6" type="ORF">UFOPK1852_00005</name>
</gene>
<evidence type="ECO:0000259" key="5">
    <source>
        <dbReference type="PROSITE" id="PS51686"/>
    </source>
</evidence>
<evidence type="ECO:0000256" key="2">
    <source>
        <dbReference type="ARBA" id="ARBA00022679"/>
    </source>
</evidence>
<proteinExistence type="predicted"/>
<evidence type="ECO:0000313" key="6">
    <source>
        <dbReference type="EMBL" id="CAB4600275.1"/>
    </source>
</evidence>
<dbReference type="SUPFAM" id="SSF48013">
    <property type="entry name" value="NusB-like"/>
    <property type="match status" value="1"/>
</dbReference>
<dbReference type="Gene3D" id="1.10.940.10">
    <property type="entry name" value="NusB-like"/>
    <property type="match status" value="1"/>
</dbReference>
<evidence type="ECO:0000256" key="1">
    <source>
        <dbReference type="ARBA" id="ARBA00022603"/>
    </source>
</evidence>
<dbReference type="InterPro" id="IPR001678">
    <property type="entry name" value="MeTrfase_RsmB-F_NOP2_dom"/>
</dbReference>
<sequence length="461" mass="50628">MGLVSQKVKSLNKPVPRTYKRANPDAVRLLVFDLLTEVNRSDGYSNLLLPQALGASKFDDRDKGFATELLYGTLRMQGRHDWILAQVSNRPWDQVDPGVIDVARMALQQIHEMRVPDHAAVSASVDIARKRLGEAQGSFLNALLRAVLKKSLSEWLAPLEHMKDPIERLAIQYSHPQWIVSAYFDLLKNQDDVTAALIANNIPAQPTLVSWPGRSTQAELIELGGVPTEFSPYGARLSGSPGSIAAIRDRRAGVQDEGSQLVAQIFASVCQNATDWLDLCAGPGGKAALISSIAALGNHTFTANEISQPRANLVSQVVDFGEVIVGDGRDIHKNGRTYDAILADVPCTGLGALRRRPEVRWRRTLADLRTLTDLQIELSDAAISVLNQDGFFAYVTCSPHLAETKFQVSAILKKHPELKKIDLRSFLPNGLVSANDDGSLLLWPQIHNTDAMFMTIFQKSS</sequence>
<dbReference type="EMBL" id="CAEZUS010000001">
    <property type="protein sequence ID" value="CAB4600275.1"/>
    <property type="molecule type" value="Genomic_DNA"/>
</dbReference>
<protein>
    <submittedName>
        <fullName evidence="6">Unannotated protein</fullName>
    </submittedName>
</protein>
<keyword evidence="3" id="KW-0949">S-adenosyl-L-methionine</keyword>
<keyword evidence="1" id="KW-0489">Methyltransferase</keyword>
<dbReference type="Pfam" id="PF01029">
    <property type="entry name" value="NusB"/>
    <property type="match status" value="1"/>
</dbReference>
<dbReference type="GO" id="GO:0001510">
    <property type="term" value="P:RNA methylation"/>
    <property type="evidence" value="ECO:0007669"/>
    <property type="project" value="InterPro"/>
</dbReference>
<evidence type="ECO:0000256" key="3">
    <source>
        <dbReference type="ARBA" id="ARBA00022691"/>
    </source>
</evidence>
<reference evidence="6" key="1">
    <citation type="submission" date="2020-05" db="EMBL/GenBank/DDBJ databases">
        <authorList>
            <person name="Chiriac C."/>
            <person name="Salcher M."/>
            <person name="Ghai R."/>
            <person name="Kavagutti S V."/>
        </authorList>
    </citation>
    <scope>NUCLEOTIDE SEQUENCE</scope>
</reference>
<feature type="domain" description="SAM-dependent MTase RsmB/NOP-type" evidence="5">
    <location>
        <begin position="169"/>
        <end position="460"/>
    </location>
</feature>
<accession>A0A6J6GN51</accession>
<dbReference type="CDD" id="cd02440">
    <property type="entry name" value="AdoMet_MTases"/>
    <property type="match status" value="1"/>
</dbReference>
<dbReference type="PRINTS" id="PR02008">
    <property type="entry name" value="RCMTFAMILY"/>
</dbReference>
<evidence type="ECO:0000256" key="4">
    <source>
        <dbReference type="ARBA" id="ARBA00022884"/>
    </source>
</evidence>
<dbReference type="Pfam" id="PF01189">
    <property type="entry name" value="Methyltr_RsmB-F"/>
    <property type="match status" value="1"/>
</dbReference>
<dbReference type="PROSITE" id="PS51686">
    <property type="entry name" value="SAM_MT_RSMB_NOP"/>
    <property type="match status" value="1"/>
</dbReference>
<dbReference type="Gene3D" id="3.40.50.150">
    <property type="entry name" value="Vaccinia Virus protein VP39"/>
    <property type="match status" value="1"/>
</dbReference>
<dbReference type="InterPro" id="IPR029063">
    <property type="entry name" value="SAM-dependent_MTases_sf"/>
</dbReference>